<comment type="caution">
    <text evidence="2">The sequence shown here is derived from an EMBL/GenBank/DDBJ whole genome shotgun (WGS) entry which is preliminary data.</text>
</comment>
<protein>
    <recommendedName>
        <fullName evidence="4">DUF5640 domain-containing protein</fullName>
    </recommendedName>
</protein>
<evidence type="ECO:0000256" key="1">
    <source>
        <dbReference type="SAM" id="Phobius"/>
    </source>
</evidence>
<dbReference type="EMBL" id="QLLI01000005">
    <property type="protein sequence ID" value="RAI97366.1"/>
    <property type="molecule type" value="Genomic_DNA"/>
</dbReference>
<keyword evidence="3" id="KW-1185">Reference proteome</keyword>
<organism evidence="2 3">
    <name type="scientific">Paenibacillus pabuli</name>
    <dbReference type="NCBI Taxonomy" id="1472"/>
    <lineage>
        <taxon>Bacteria</taxon>
        <taxon>Bacillati</taxon>
        <taxon>Bacillota</taxon>
        <taxon>Bacilli</taxon>
        <taxon>Bacillales</taxon>
        <taxon>Paenibacillaceae</taxon>
        <taxon>Paenibacillus</taxon>
    </lineage>
</organism>
<reference evidence="2 3" key="1">
    <citation type="submission" date="2018-06" db="EMBL/GenBank/DDBJ databases">
        <title>Freshwater and sediment microbial communities from various areas in North America, analyzing microbe dynamics in response to fracking.</title>
        <authorList>
            <person name="Lamendella R."/>
        </authorList>
    </citation>
    <scope>NUCLEOTIDE SEQUENCE [LARGE SCALE GENOMIC DNA]</scope>
    <source>
        <strain evidence="2 3">NG-13</strain>
    </source>
</reference>
<keyword evidence="1" id="KW-0472">Membrane</keyword>
<evidence type="ECO:0000313" key="2">
    <source>
        <dbReference type="EMBL" id="RAI97366.1"/>
    </source>
</evidence>
<name>A0ABX9BLF6_9BACL</name>
<dbReference type="Proteomes" id="UP000248827">
    <property type="component" value="Unassembled WGS sequence"/>
</dbReference>
<evidence type="ECO:0000313" key="3">
    <source>
        <dbReference type="Proteomes" id="UP000248827"/>
    </source>
</evidence>
<sequence length="119" mass="13558">MARVHDNKAANYRTNGISKLTIAICVVVIIIVILAFTNPSRTDFYTWLESEHGIHVSYDVNEGTTYTHITNGQERSLNFRSGHIQHVGIFTTYNETFMDVEGNEINIKATGVMNMFFKR</sequence>
<keyword evidence="1" id="KW-1133">Transmembrane helix</keyword>
<accession>A0ABX9BLF6</accession>
<feature type="transmembrane region" description="Helical" evidence="1">
    <location>
        <begin position="20"/>
        <end position="37"/>
    </location>
</feature>
<keyword evidence="1" id="KW-0812">Transmembrane</keyword>
<gene>
    <name evidence="2" type="ORF">DET54_105330</name>
</gene>
<evidence type="ECO:0008006" key="4">
    <source>
        <dbReference type="Google" id="ProtNLM"/>
    </source>
</evidence>
<proteinExistence type="predicted"/>
<dbReference type="RefSeq" id="WP_111619903.1">
    <property type="nucleotide sequence ID" value="NZ_QLLI01000005.1"/>
</dbReference>